<sequence length="116" mass="12080">MPTYEYRCTRCKHQFEVVHAVGDTVDRCERCGGPARRVFSAPALIFKGPGFHINDYRKTPRPSDGDGKASAKTSTDTDKSASSATSTGKGASKSSSKGSSKDSSPASGSGGDTKAS</sequence>
<dbReference type="PANTHER" id="PTHR34404:SF2">
    <property type="entry name" value="CONSERVED SERINE RICH PROTEIN"/>
    <property type="match status" value="1"/>
</dbReference>
<evidence type="ECO:0000256" key="1">
    <source>
        <dbReference type="SAM" id="MobiDB-lite"/>
    </source>
</evidence>
<dbReference type="SMART" id="SM00834">
    <property type="entry name" value="CxxC_CXXC_SSSS"/>
    <property type="match status" value="1"/>
</dbReference>
<dbReference type="InterPro" id="IPR013429">
    <property type="entry name" value="Regulatory_FmdB_Zinc_ribbon"/>
</dbReference>
<feature type="region of interest" description="Disordered" evidence="1">
    <location>
        <begin position="48"/>
        <end position="116"/>
    </location>
</feature>
<evidence type="ECO:0000313" key="4">
    <source>
        <dbReference type="Proteomes" id="UP000318509"/>
    </source>
</evidence>
<reference evidence="3 4" key="1">
    <citation type="journal article" date="2019" name="Nat. Microbiol.">
        <title>Mediterranean grassland soil C-N compound turnover is dependent on rainfall and depth, and is mediated by genomically divergent microorganisms.</title>
        <authorList>
            <person name="Diamond S."/>
            <person name="Andeer P.F."/>
            <person name="Li Z."/>
            <person name="Crits-Christoph A."/>
            <person name="Burstein D."/>
            <person name="Anantharaman K."/>
            <person name="Lane K.R."/>
            <person name="Thomas B.C."/>
            <person name="Pan C."/>
            <person name="Northen T.R."/>
            <person name="Banfield J.F."/>
        </authorList>
    </citation>
    <scope>NUCLEOTIDE SEQUENCE [LARGE SCALE GENOMIC DNA]</scope>
    <source>
        <strain evidence="3">NP_3</strain>
    </source>
</reference>
<gene>
    <name evidence="3" type="ORF">E6H00_06370</name>
</gene>
<evidence type="ECO:0000313" key="3">
    <source>
        <dbReference type="EMBL" id="TMI90654.1"/>
    </source>
</evidence>
<dbReference type="PANTHER" id="PTHR34404">
    <property type="entry name" value="REGULATORY PROTEIN, FMDB FAMILY"/>
    <property type="match status" value="1"/>
</dbReference>
<organism evidence="3 4">
    <name type="scientific">Candidatus Segetimicrobium genomatis</name>
    <dbReference type="NCBI Taxonomy" id="2569760"/>
    <lineage>
        <taxon>Bacteria</taxon>
        <taxon>Bacillati</taxon>
        <taxon>Candidatus Sysuimicrobiota</taxon>
        <taxon>Candidatus Sysuimicrobiia</taxon>
        <taxon>Candidatus Sysuimicrobiales</taxon>
        <taxon>Candidatus Segetimicrobiaceae</taxon>
        <taxon>Candidatus Segetimicrobium</taxon>
    </lineage>
</organism>
<dbReference type="Proteomes" id="UP000318509">
    <property type="component" value="Unassembled WGS sequence"/>
</dbReference>
<evidence type="ECO:0000259" key="2">
    <source>
        <dbReference type="SMART" id="SM00834"/>
    </source>
</evidence>
<feature type="compositionally biased region" description="Basic and acidic residues" evidence="1">
    <location>
        <begin position="54"/>
        <end position="79"/>
    </location>
</feature>
<feature type="domain" description="Putative regulatory protein FmdB zinc ribbon" evidence="2">
    <location>
        <begin position="1"/>
        <end position="40"/>
    </location>
</feature>
<dbReference type="EMBL" id="VBAK01000108">
    <property type="protein sequence ID" value="TMI90654.1"/>
    <property type="molecule type" value="Genomic_DNA"/>
</dbReference>
<dbReference type="AlphaFoldDB" id="A0A537K4J3"/>
<feature type="compositionally biased region" description="Low complexity" evidence="1">
    <location>
        <begin position="80"/>
        <end position="107"/>
    </location>
</feature>
<proteinExistence type="predicted"/>
<accession>A0A537K4J3</accession>
<name>A0A537K4J3_9BACT</name>
<protein>
    <submittedName>
        <fullName evidence="3">FmdB family transcriptional regulator</fullName>
    </submittedName>
</protein>
<dbReference type="NCBIfam" id="TIGR02605">
    <property type="entry name" value="CxxC_CxxC_SSSS"/>
    <property type="match status" value="1"/>
</dbReference>
<dbReference type="Pfam" id="PF09723">
    <property type="entry name" value="Zn_ribbon_8"/>
    <property type="match status" value="1"/>
</dbReference>
<comment type="caution">
    <text evidence="3">The sequence shown here is derived from an EMBL/GenBank/DDBJ whole genome shotgun (WGS) entry which is preliminary data.</text>
</comment>